<dbReference type="SUPFAM" id="SSF49265">
    <property type="entry name" value="Fibronectin type III"/>
    <property type="match status" value="1"/>
</dbReference>
<dbReference type="PROSITE" id="PS50853">
    <property type="entry name" value="FN3"/>
    <property type="match status" value="1"/>
</dbReference>
<dbReference type="Proteomes" id="UP000183994">
    <property type="component" value="Unassembled WGS sequence"/>
</dbReference>
<reference evidence="4" key="1">
    <citation type="submission" date="2016-11" db="EMBL/GenBank/DDBJ databases">
        <authorList>
            <person name="Varghese N."/>
            <person name="Submissions S."/>
        </authorList>
    </citation>
    <scope>NUCLEOTIDE SEQUENCE [LARGE SCALE GENOMIC DNA]</scope>
    <source>
        <strain evidence="4">DSM 16219</strain>
    </source>
</reference>
<dbReference type="PANTHER" id="PTHR37835">
    <property type="entry name" value="ALPHA-CLOSTRIPAIN"/>
    <property type="match status" value="1"/>
</dbReference>
<proteinExistence type="predicted"/>
<feature type="signal peptide" evidence="1">
    <location>
        <begin position="1"/>
        <end position="27"/>
    </location>
</feature>
<dbReference type="Gene3D" id="3.40.50.11970">
    <property type="match status" value="1"/>
</dbReference>
<dbReference type="AlphaFoldDB" id="A0A1M6W030"/>
<dbReference type="PANTHER" id="PTHR37835:SF1">
    <property type="entry name" value="ALPHA-CLOSTRIPAIN"/>
    <property type="match status" value="1"/>
</dbReference>
<sequence>MFKIFLARLPLFAIPFFFLAAPLSSWAAAPCQFPGAHFINKHSNLGMPVLLEAKLVDESGDAIYNAAIYFDIYYNDAWHVFNEDDGGYPTDYLGVAKAFYYVDPAFPKGDYPIRARFEGDASYAPASIQKTLTANLAGVTFALFLNGDNNLEPYAIEDFYDELHPQGTNEYINFIVLFDRINGYDWTHDNWFGTRMYVVTPDTVRSDVYLYQDWGEQNMGDQSTLRNFVETAFTDFPAEHSVLVIWDHGSGWQGEYKSLPAEERDAPFTGKEVELSLPPHVAARLASKKSTAPPAGEDEDAFPVKAISYDNTSGSDSLSLTEVSGAIENAGLVVDVVAMDACLMGMVEVAYELRNVARYFVASGDNVSAKGFDYADIGQRLTADNAPGARSLASALVDSYENFYGSYDYMATLSAWDLTLMAPFFSALENFSSVLLEKMDQIPFAERADLYLATENMIQGPLYLDLGSLAYHAQQEISDAQVISAAAELESQALGAACVNYFIHSGYYGSYKYTDETSMRGLTIYLPPPDYWDHSYTYPQILSFTDLSWNQTVRLLLDSTPPAAENSFDWATAPYAVNESSIAMESFSAVDQWENPVYYQFTFTESPTGGSGGNDSNSHYESTAYTDDGLEPNHQYCYTVYAYDGAGNPTEAIGEACAVTLALAPEAGALKAKGCDKIEAAWNTGGNPEETEYFCENITTGEASGWTTDSLWTSSGLATKSAYAFRVKARNSAYVETDWVSLGDCETGVCHGDANADGALSLSDAIVCLQMAAGLEPVGLDKSAAIDALQQIGLDEALYILQIEGESR</sequence>
<dbReference type="RefSeq" id="WP_073478249.1">
    <property type="nucleotide sequence ID" value="NZ_FQZU01000036.1"/>
</dbReference>
<evidence type="ECO:0000313" key="4">
    <source>
        <dbReference type="Proteomes" id="UP000183994"/>
    </source>
</evidence>
<accession>A0A1M6W030</accession>
<evidence type="ECO:0000313" key="3">
    <source>
        <dbReference type="EMBL" id="SHK87122.1"/>
    </source>
</evidence>
<feature type="domain" description="Fibronectin type-III" evidence="2">
    <location>
        <begin position="573"/>
        <end position="667"/>
    </location>
</feature>
<evidence type="ECO:0000259" key="2">
    <source>
        <dbReference type="PROSITE" id="PS50853"/>
    </source>
</evidence>
<name>A0A1M6W030_9BACT</name>
<evidence type="ECO:0000256" key="1">
    <source>
        <dbReference type="SAM" id="SignalP"/>
    </source>
</evidence>
<dbReference type="STRING" id="1121393.SAMN02745216_04228"/>
<dbReference type="InterPro" id="IPR005077">
    <property type="entry name" value="Peptidase_C11"/>
</dbReference>
<dbReference type="InterPro" id="IPR036116">
    <property type="entry name" value="FN3_sf"/>
</dbReference>
<dbReference type="Gene3D" id="2.60.40.10">
    <property type="entry name" value="Immunoglobulins"/>
    <property type="match status" value="1"/>
</dbReference>
<dbReference type="InterPro" id="IPR003961">
    <property type="entry name" value="FN3_dom"/>
</dbReference>
<keyword evidence="4" id="KW-1185">Reference proteome</keyword>
<dbReference type="EMBL" id="FQZU01000036">
    <property type="protein sequence ID" value="SHK87122.1"/>
    <property type="molecule type" value="Genomic_DNA"/>
</dbReference>
<dbReference type="Pfam" id="PF03415">
    <property type="entry name" value="Peptidase_C11"/>
    <property type="match status" value="2"/>
</dbReference>
<dbReference type="OrthoDB" id="5396053at2"/>
<keyword evidence="1" id="KW-0732">Signal</keyword>
<feature type="chain" id="PRO_5013314294" description="Fibronectin type-III domain-containing protein" evidence="1">
    <location>
        <begin position="28"/>
        <end position="808"/>
    </location>
</feature>
<gene>
    <name evidence="3" type="ORF">SAMN02745216_04228</name>
</gene>
<dbReference type="InterPro" id="IPR013783">
    <property type="entry name" value="Ig-like_fold"/>
</dbReference>
<protein>
    <recommendedName>
        <fullName evidence="2">Fibronectin type-III domain-containing protein</fullName>
    </recommendedName>
</protein>
<organism evidence="3 4">
    <name type="scientific">Desulfatibacillum alkenivorans DSM 16219</name>
    <dbReference type="NCBI Taxonomy" id="1121393"/>
    <lineage>
        <taxon>Bacteria</taxon>
        <taxon>Pseudomonadati</taxon>
        <taxon>Thermodesulfobacteriota</taxon>
        <taxon>Desulfobacteria</taxon>
        <taxon>Desulfobacterales</taxon>
        <taxon>Desulfatibacillaceae</taxon>
        <taxon>Desulfatibacillum</taxon>
    </lineage>
</organism>